<dbReference type="CDD" id="cd00177">
    <property type="entry name" value="START"/>
    <property type="match status" value="1"/>
</dbReference>
<organism evidence="6">
    <name type="scientific">Aphanomyces invadans</name>
    <dbReference type="NCBI Taxonomy" id="157072"/>
    <lineage>
        <taxon>Eukaryota</taxon>
        <taxon>Sar</taxon>
        <taxon>Stramenopiles</taxon>
        <taxon>Oomycota</taxon>
        <taxon>Saprolegniomycetes</taxon>
        <taxon>Saprolegniales</taxon>
        <taxon>Verrucalvaceae</taxon>
        <taxon>Aphanomyces</taxon>
    </lineage>
</organism>
<accession>A0A024UGM3</accession>
<dbReference type="SMART" id="SM00233">
    <property type="entry name" value="PH"/>
    <property type="match status" value="1"/>
</dbReference>
<dbReference type="EMBL" id="KI913956">
    <property type="protein sequence ID" value="ETW05571.1"/>
    <property type="molecule type" value="Genomic_DNA"/>
</dbReference>
<feature type="transmembrane region" description="Helical" evidence="4">
    <location>
        <begin position="313"/>
        <end position="346"/>
    </location>
</feature>
<dbReference type="Gene3D" id="3.30.530.20">
    <property type="match status" value="1"/>
</dbReference>
<dbReference type="InterPro" id="IPR002913">
    <property type="entry name" value="START_lipid-bd_dom"/>
</dbReference>
<feature type="compositionally biased region" description="Low complexity" evidence="3">
    <location>
        <begin position="278"/>
        <end position="296"/>
    </location>
</feature>
<dbReference type="GeneID" id="20080367"/>
<keyword evidence="4" id="KW-0812">Transmembrane</keyword>
<proteinExistence type="predicted"/>
<dbReference type="Pfam" id="PF07059">
    <property type="entry name" value="EDR2_C"/>
    <property type="match status" value="1"/>
</dbReference>
<dbReference type="GO" id="GO:0005783">
    <property type="term" value="C:endoplasmic reticulum"/>
    <property type="evidence" value="ECO:0007669"/>
    <property type="project" value="UniProtKB-SubCell"/>
</dbReference>
<dbReference type="PANTHER" id="PTHR12136:SF41">
    <property type="entry name" value="PLECKSTRIN HOMOLOGY (PH) AND LIPID-BINDING START DOMAINS-CONTAINING PROTEIN"/>
    <property type="match status" value="1"/>
</dbReference>
<evidence type="ECO:0000259" key="5">
    <source>
        <dbReference type="PROSITE" id="PS50848"/>
    </source>
</evidence>
<feature type="region of interest" description="Disordered" evidence="3">
    <location>
        <begin position="252"/>
        <end position="296"/>
    </location>
</feature>
<dbReference type="InterPro" id="IPR011993">
    <property type="entry name" value="PH-like_dom_sf"/>
</dbReference>
<dbReference type="PANTHER" id="PTHR12136">
    <property type="entry name" value="ENHANCED DISEASE RESISTANCE-RELATED"/>
    <property type="match status" value="1"/>
</dbReference>
<dbReference type="InterPro" id="IPR023393">
    <property type="entry name" value="START-like_dom_sf"/>
</dbReference>
<dbReference type="AlphaFoldDB" id="A0A024UGM3"/>
<dbReference type="VEuPathDB" id="FungiDB:H310_03317"/>
<dbReference type="SUPFAM" id="SSF55961">
    <property type="entry name" value="Bet v1-like"/>
    <property type="match status" value="1"/>
</dbReference>
<feature type="compositionally biased region" description="Polar residues" evidence="3">
    <location>
        <begin position="12"/>
        <end position="37"/>
    </location>
</feature>
<evidence type="ECO:0000256" key="4">
    <source>
        <dbReference type="SAM" id="Phobius"/>
    </source>
</evidence>
<evidence type="ECO:0000256" key="1">
    <source>
        <dbReference type="ARBA" id="ARBA00004240"/>
    </source>
</evidence>
<dbReference type="GO" id="GO:0008289">
    <property type="term" value="F:lipid binding"/>
    <property type="evidence" value="ECO:0007669"/>
    <property type="project" value="InterPro"/>
</dbReference>
<evidence type="ECO:0000256" key="2">
    <source>
        <dbReference type="ARBA" id="ARBA00022824"/>
    </source>
</evidence>
<feature type="region of interest" description="Disordered" evidence="3">
    <location>
        <begin position="1"/>
        <end position="37"/>
    </location>
</feature>
<dbReference type="eggNOG" id="ENOG502QUE7">
    <property type="taxonomic scope" value="Eukaryota"/>
</dbReference>
<evidence type="ECO:0000313" key="6">
    <source>
        <dbReference type="EMBL" id="ETW05571.1"/>
    </source>
</evidence>
<keyword evidence="2" id="KW-0256">Endoplasmic reticulum</keyword>
<dbReference type="OrthoDB" id="77094at2759"/>
<keyword evidence="4" id="KW-1133">Transmembrane helix</keyword>
<name>A0A024UGM3_9STRA</name>
<dbReference type="Gene3D" id="2.30.29.30">
    <property type="entry name" value="Pleckstrin-homology domain (PH domain)/Phosphotyrosine-binding domain (PTB)"/>
    <property type="match status" value="1"/>
</dbReference>
<keyword evidence="4" id="KW-0472">Membrane</keyword>
<dbReference type="InterPro" id="IPR045096">
    <property type="entry name" value="EDR2-like"/>
</dbReference>
<dbReference type="RefSeq" id="XP_008865348.1">
    <property type="nucleotide sequence ID" value="XM_008867126.1"/>
</dbReference>
<dbReference type="Pfam" id="PF01852">
    <property type="entry name" value="START"/>
    <property type="match status" value="1"/>
</dbReference>
<dbReference type="InterPro" id="IPR001849">
    <property type="entry name" value="PH_domain"/>
</dbReference>
<dbReference type="SUPFAM" id="SSF50729">
    <property type="entry name" value="PH domain-like"/>
    <property type="match status" value="1"/>
</dbReference>
<evidence type="ECO:0000256" key="3">
    <source>
        <dbReference type="SAM" id="MobiDB-lite"/>
    </source>
</evidence>
<dbReference type="Pfam" id="PF00169">
    <property type="entry name" value="PH"/>
    <property type="match status" value="1"/>
</dbReference>
<sequence>MATNAVPRASKQPLSPSTSRHSDTMSPRHSTSAARTSSNPENIMMLFDKICSDYFMARYASNDSGRHILLSSLTKLCRVINHQQVSEKMNTRIAAYCDALVADARKKEHDMKRAAKDDIQIEMALRDWMKPKFLHLLEEMRLEFELNYTGSMPEVGKEVAALGEIRIEGWLRKKGAHVNLWRERYFMIRSSANGTHILCYFRKKGDREPRGWYVLGPGCTVDEVRESPSLMESKKLFTFRIRHYSYKLVDDSNGSSDEVDSLPQPQSTPAQQPPPQPATSSAHPLSSQGSSGDGFDFNFDPKANIKKARMKKMAVAATAATAATATLVLTGGLAGIGMVGVGAAAFSSAALTASAGSYLAKSHTAPIALAAESLETAIWWRNCLLECITQAENHWRKYVQWYLAHDKLDMDNVLVDNPDEKDDPTVMLPPPGAHRRRASQRAKVEPASIGPTPRSMKKQLGWLRELQAPSRWKLYTQTSNLRVHRCTVQHPTIQSPAIVLKASLSIHATSAAQVFDMLQQLDSPFYKANSVIRDARVVSKVDSHNDILFWQLQPMVLWPVVVEGREVVLARHWRREANGTYVMLLQSTSHHECPSTRLVRAEVVSGSFVVAPPAIPVDSSDDDPSLTSCLVTFVLQVNPRGWLDTSLAIHCTYGQSYTVAMLEMLVDLKAACVAKQYKTVRAHVETSMLSGRLSRTMSTEETVPLLPPYVPADDEAMLACRHALPSKFWAEPVASNFMVRSVNYLIDKSKEPSERQIFRLLGVECFLSESAKAMESIGLQSLTGVPNSTFFFVVNILFPPHYSLVFYFTPENPAFLHERAAWTELCADFFDGEDPSFRSKRLKLIPRVVEGSWVVREGVGSTPTILGTKVNHRYFRGRQFCEVDFDIRSSTVASGLVRLLLGHAPDLVLDLGFVLEGTSMDELPERVLGTVRLRHLDLPTIATPFPFVGGAQNPF</sequence>
<dbReference type="PROSITE" id="PS50848">
    <property type="entry name" value="START"/>
    <property type="match status" value="1"/>
</dbReference>
<dbReference type="InterPro" id="IPR009769">
    <property type="entry name" value="EDR2_C"/>
</dbReference>
<comment type="subcellular location">
    <subcellularLocation>
        <location evidence="1">Endoplasmic reticulum</location>
    </subcellularLocation>
</comment>
<reference evidence="6" key="1">
    <citation type="submission" date="2013-12" db="EMBL/GenBank/DDBJ databases">
        <title>The Genome Sequence of Aphanomyces invadans NJM9701.</title>
        <authorList>
            <consortium name="The Broad Institute Genomics Platform"/>
            <person name="Russ C."/>
            <person name="Tyler B."/>
            <person name="van West P."/>
            <person name="Dieguez-Uribeondo J."/>
            <person name="Young S.K."/>
            <person name="Zeng Q."/>
            <person name="Gargeya S."/>
            <person name="Fitzgerald M."/>
            <person name="Abouelleil A."/>
            <person name="Alvarado L."/>
            <person name="Chapman S.B."/>
            <person name="Gainer-Dewar J."/>
            <person name="Goldberg J."/>
            <person name="Griggs A."/>
            <person name="Gujja S."/>
            <person name="Hansen M."/>
            <person name="Howarth C."/>
            <person name="Imamovic A."/>
            <person name="Ireland A."/>
            <person name="Larimer J."/>
            <person name="McCowan C."/>
            <person name="Murphy C."/>
            <person name="Pearson M."/>
            <person name="Poon T.W."/>
            <person name="Priest M."/>
            <person name="Roberts A."/>
            <person name="Saif S."/>
            <person name="Shea T."/>
            <person name="Sykes S."/>
            <person name="Wortman J."/>
            <person name="Nusbaum C."/>
            <person name="Birren B."/>
        </authorList>
    </citation>
    <scope>NUCLEOTIDE SEQUENCE [LARGE SCALE GENOMIC DNA]</scope>
    <source>
        <strain evidence="6">NJM9701</strain>
    </source>
</reference>
<feature type="domain" description="START" evidence="5">
    <location>
        <begin position="472"/>
        <end position="648"/>
    </location>
</feature>
<feature type="region of interest" description="Disordered" evidence="3">
    <location>
        <begin position="419"/>
        <end position="453"/>
    </location>
</feature>
<gene>
    <name evidence="6" type="ORF">H310_03317</name>
</gene>
<protein>
    <recommendedName>
        <fullName evidence="5">START domain-containing protein</fullName>
    </recommendedName>
</protein>